<evidence type="ECO:0000313" key="7">
    <source>
        <dbReference type="Proteomes" id="UP000662814"/>
    </source>
</evidence>
<feature type="domain" description="HTH tetR-type" evidence="5">
    <location>
        <begin position="11"/>
        <end position="71"/>
    </location>
</feature>
<evidence type="ECO:0000313" key="6">
    <source>
        <dbReference type="EMBL" id="QPZ40404.1"/>
    </source>
</evidence>
<name>A0ABX6YND3_9MICO</name>
<evidence type="ECO:0000256" key="1">
    <source>
        <dbReference type="ARBA" id="ARBA00023015"/>
    </source>
</evidence>
<dbReference type="InterPro" id="IPR001647">
    <property type="entry name" value="HTH_TetR"/>
</dbReference>
<keyword evidence="1" id="KW-0805">Transcription regulation</keyword>
<dbReference type="PANTHER" id="PTHR30055:SF243">
    <property type="entry name" value="HTH-TYPE TRANSCRIPTIONAL REGULATOR RV1816"/>
    <property type="match status" value="1"/>
</dbReference>
<dbReference type="PRINTS" id="PR00455">
    <property type="entry name" value="HTHTETR"/>
</dbReference>
<dbReference type="PANTHER" id="PTHR30055">
    <property type="entry name" value="HTH-TYPE TRANSCRIPTIONAL REGULATOR RUTR"/>
    <property type="match status" value="1"/>
</dbReference>
<dbReference type="Proteomes" id="UP000662814">
    <property type="component" value="Chromosome"/>
</dbReference>
<dbReference type="InterPro" id="IPR009057">
    <property type="entry name" value="Homeodomain-like_sf"/>
</dbReference>
<feature type="DNA-binding region" description="H-T-H motif" evidence="4">
    <location>
        <begin position="34"/>
        <end position="53"/>
    </location>
</feature>
<accession>A0ABX6YND3</accession>
<dbReference type="SUPFAM" id="SSF48498">
    <property type="entry name" value="Tetracyclin repressor-like, C-terminal domain"/>
    <property type="match status" value="1"/>
</dbReference>
<dbReference type="Pfam" id="PF00440">
    <property type="entry name" value="TetR_N"/>
    <property type="match status" value="1"/>
</dbReference>
<dbReference type="EMBL" id="CP061169">
    <property type="protein sequence ID" value="QPZ40404.1"/>
    <property type="molecule type" value="Genomic_DNA"/>
</dbReference>
<evidence type="ECO:0000259" key="5">
    <source>
        <dbReference type="PROSITE" id="PS50977"/>
    </source>
</evidence>
<proteinExistence type="predicted"/>
<dbReference type="SUPFAM" id="SSF46689">
    <property type="entry name" value="Homeodomain-like"/>
    <property type="match status" value="1"/>
</dbReference>
<dbReference type="Gene3D" id="1.10.357.10">
    <property type="entry name" value="Tetracycline Repressor, domain 2"/>
    <property type="match status" value="1"/>
</dbReference>
<evidence type="ECO:0000256" key="2">
    <source>
        <dbReference type="ARBA" id="ARBA00023125"/>
    </source>
</evidence>
<organism evidence="6 7">
    <name type="scientific">Paramicrobacterium chengjingii</name>
    <dbReference type="NCBI Taxonomy" id="2769067"/>
    <lineage>
        <taxon>Bacteria</taxon>
        <taxon>Bacillati</taxon>
        <taxon>Actinomycetota</taxon>
        <taxon>Actinomycetes</taxon>
        <taxon>Micrococcales</taxon>
        <taxon>Microbacteriaceae</taxon>
        <taxon>Paramicrobacterium</taxon>
    </lineage>
</organism>
<dbReference type="PROSITE" id="PS50977">
    <property type="entry name" value="HTH_TETR_2"/>
    <property type="match status" value="1"/>
</dbReference>
<evidence type="ECO:0000256" key="3">
    <source>
        <dbReference type="ARBA" id="ARBA00023163"/>
    </source>
</evidence>
<keyword evidence="7" id="KW-1185">Reference proteome</keyword>
<dbReference type="InterPro" id="IPR050109">
    <property type="entry name" value="HTH-type_TetR-like_transc_reg"/>
</dbReference>
<dbReference type="InterPro" id="IPR025996">
    <property type="entry name" value="MT1864/Rv1816-like_C"/>
</dbReference>
<keyword evidence="3" id="KW-0804">Transcription</keyword>
<gene>
    <name evidence="6" type="ORF">HCR76_17115</name>
</gene>
<dbReference type="Pfam" id="PF13305">
    <property type="entry name" value="TetR_C_33"/>
    <property type="match status" value="1"/>
</dbReference>
<dbReference type="InterPro" id="IPR036271">
    <property type="entry name" value="Tet_transcr_reg_TetR-rel_C_sf"/>
</dbReference>
<evidence type="ECO:0000256" key="4">
    <source>
        <dbReference type="PROSITE-ProRule" id="PRU00335"/>
    </source>
</evidence>
<protein>
    <submittedName>
        <fullName evidence="6">TetR/AcrR family transcriptional regulator</fullName>
    </submittedName>
</protein>
<sequence>MPPTARARARQQITQEILTAARTRLRDEGPSQLSLRAVARDVGMVSSAVYRYFSSRDELLTALLVEAYNELGAAAWQADAQVIDREDTLQRWMAVGRSAREWALEHPGDYALLYGTPVPGYAAPSETVGPASRIPLLLARIVSDAYTADPGRAPAPSPTHVSVPVVDAVEGAREILANNGLAAAIPENSDAVMLMIMAWSGLFGTLSFELFGHSAGSVTDNAAYVDHVMFRYADLLGLT</sequence>
<reference evidence="6 7" key="1">
    <citation type="submission" date="2020-12" db="EMBL/GenBank/DDBJ databases">
        <title>Microbacterium sp. HY060.</title>
        <authorList>
            <person name="Zhou J."/>
        </authorList>
    </citation>
    <scope>NUCLEOTIDE SEQUENCE [LARGE SCALE GENOMIC DNA]</scope>
    <source>
        <strain evidence="6 7">HY60</strain>
    </source>
</reference>
<keyword evidence="2 4" id="KW-0238">DNA-binding</keyword>